<feature type="compositionally biased region" description="Acidic residues" evidence="1">
    <location>
        <begin position="44"/>
        <end position="59"/>
    </location>
</feature>
<gene>
    <name evidence="2" type="ORF">Pan241w_59440</name>
</gene>
<dbReference type="OrthoDB" id="291149at2"/>
<reference evidence="2 3" key="1">
    <citation type="submission" date="2019-02" db="EMBL/GenBank/DDBJ databases">
        <title>Deep-cultivation of Planctomycetes and their phenomic and genomic characterization uncovers novel biology.</title>
        <authorList>
            <person name="Wiegand S."/>
            <person name="Jogler M."/>
            <person name="Boedeker C."/>
            <person name="Pinto D."/>
            <person name="Vollmers J."/>
            <person name="Rivas-Marin E."/>
            <person name="Kohn T."/>
            <person name="Peeters S.H."/>
            <person name="Heuer A."/>
            <person name="Rast P."/>
            <person name="Oberbeckmann S."/>
            <person name="Bunk B."/>
            <person name="Jeske O."/>
            <person name="Meyerdierks A."/>
            <person name="Storesund J.E."/>
            <person name="Kallscheuer N."/>
            <person name="Luecker S."/>
            <person name="Lage O.M."/>
            <person name="Pohl T."/>
            <person name="Merkel B.J."/>
            <person name="Hornburger P."/>
            <person name="Mueller R.-W."/>
            <person name="Bruemmer F."/>
            <person name="Labrenz M."/>
            <person name="Spormann A.M."/>
            <person name="Op den Camp H."/>
            <person name="Overmann J."/>
            <person name="Amann R."/>
            <person name="Jetten M.S.M."/>
            <person name="Mascher T."/>
            <person name="Medema M.H."/>
            <person name="Devos D.P."/>
            <person name="Kaster A.-K."/>
            <person name="Ovreas L."/>
            <person name="Rohde M."/>
            <person name="Galperin M.Y."/>
            <person name="Jogler C."/>
        </authorList>
    </citation>
    <scope>NUCLEOTIDE SEQUENCE [LARGE SCALE GENOMIC DNA]</scope>
    <source>
        <strain evidence="2 3">Pan241w</strain>
    </source>
</reference>
<dbReference type="RefSeq" id="WP_145222799.1">
    <property type="nucleotide sequence ID" value="NZ_CP036269.1"/>
</dbReference>
<accession>A0A517RPK2</accession>
<keyword evidence="3" id="KW-1185">Reference proteome</keyword>
<evidence type="ECO:0000256" key="1">
    <source>
        <dbReference type="SAM" id="MobiDB-lite"/>
    </source>
</evidence>
<sequence>MVDPLEELIRQSNEFHNSLIEHNNELDRAFQNGTFGELVQSWGSDDDSGTELEGEDSETLLERESGGASGEPEAGSETV</sequence>
<dbReference type="EMBL" id="CP036269">
    <property type="protein sequence ID" value="QDT45816.1"/>
    <property type="molecule type" value="Genomic_DNA"/>
</dbReference>
<proteinExistence type="predicted"/>
<organism evidence="2 3">
    <name type="scientific">Gimesia alba</name>
    <dbReference type="NCBI Taxonomy" id="2527973"/>
    <lineage>
        <taxon>Bacteria</taxon>
        <taxon>Pseudomonadati</taxon>
        <taxon>Planctomycetota</taxon>
        <taxon>Planctomycetia</taxon>
        <taxon>Planctomycetales</taxon>
        <taxon>Planctomycetaceae</taxon>
        <taxon>Gimesia</taxon>
    </lineage>
</organism>
<feature type="compositionally biased region" description="Low complexity" evidence="1">
    <location>
        <begin position="70"/>
        <end position="79"/>
    </location>
</feature>
<dbReference type="KEGG" id="gaz:Pan241w_59440"/>
<evidence type="ECO:0000313" key="3">
    <source>
        <dbReference type="Proteomes" id="UP000317171"/>
    </source>
</evidence>
<protein>
    <submittedName>
        <fullName evidence="2">Uncharacterized protein</fullName>
    </submittedName>
</protein>
<evidence type="ECO:0000313" key="2">
    <source>
        <dbReference type="EMBL" id="QDT45816.1"/>
    </source>
</evidence>
<feature type="region of interest" description="Disordered" evidence="1">
    <location>
        <begin position="38"/>
        <end position="79"/>
    </location>
</feature>
<name>A0A517RPK2_9PLAN</name>
<dbReference type="Proteomes" id="UP000317171">
    <property type="component" value="Chromosome"/>
</dbReference>
<dbReference type="AlphaFoldDB" id="A0A517RPK2"/>